<dbReference type="InterPro" id="IPR006603">
    <property type="entry name" value="PQ-loop_rpt"/>
</dbReference>
<dbReference type="NCBIfam" id="NF037968">
    <property type="entry name" value="SemiSWEET_2"/>
    <property type="match status" value="1"/>
</dbReference>
<dbReference type="InterPro" id="IPR047662">
    <property type="entry name" value="SemiSWEET"/>
</dbReference>
<keyword evidence="3 5" id="KW-1133">Transmembrane helix</keyword>
<proteinExistence type="predicted"/>
<evidence type="ECO:0000256" key="5">
    <source>
        <dbReference type="SAM" id="Phobius"/>
    </source>
</evidence>
<feature type="transmembrane region" description="Helical" evidence="5">
    <location>
        <begin position="60"/>
        <end position="80"/>
    </location>
</feature>
<evidence type="ECO:0000256" key="4">
    <source>
        <dbReference type="ARBA" id="ARBA00023136"/>
    </source>
</evidence>
<dbReference type="Gene3D" id="1.20.1280.290">
    <property type="match status" value="1"/>
</dbReference>
<evidence type="ECO:0000256" key="2">
    <source>
        <dbReference type="ARBA" id="ARBA00022692"/>
    </source>
</evidence>
<feature type="transmembrane region" description="Helical" evidence="5">
    <location>
        <begin position="6"/>
        <end position="25"/>
    </location>
</feature>
<name>A0ABU2YB32_9FLAO</name>
<dbReference type="RefSeq" id="WP_311594343.1">
    <property type="nucleotide sequence ID" value="NZ_JAVRHV010000008.1"/>
</dbReference>
<dbReference type="EMBL" id="JAVRHV010000008">
    <property type="protein sequence ID" value="MDT0554263.1"/>
    <property type="molecule type" value="Genomic_DNA"/>
</dbReference>
<keyword evidence="7" id="KW-1185">Reference proteome</keyword>
<gene>
    <name evidence="6" type="ORF">RM519_13460</name>
</gene>
<keyword evidence="4 5" id="KW-0472">Membrane</keyword>
<keyword evidence="2 5" id="KW-0812">Transmembrane</keyword>
<evidence type="ECO:0000313" key="6">
    <source>
        <dbReference type="EMBL" id="MDT0554263.1"/>
    </source>
</evidence>
<organism evidence="6 7">
    <name type="scientific">Urechidicola vernalis</name>
    <dbReference type="NCBI Taxonomy" id="3075600"/>
    <lineage>
        <taxon>Bacteria</taxon>
        <taxon>Pseudomonadati</taxon>
        <taxon>Bacteroidota</taxon>
        <taxon>Flavobacteriia</taxon>
        <taxon>Flavobacteriales</taxon>
        <taxon>Flavobacteriaceae</taxon>
        <taxon>Urechidicola</taxon>
    </lineage>
</organism>
<accession>A0ABU2YB32</accession>
<evidence type="ECO:0000256" key="1">
    <source>
        <dbReference type="ARBA" id="ARBA00004141"/>
    </source>
</evidence>
<comment type="subcellular location">
    <subcellularLocation>
        <location evidence="1">Membrane</location>
        <topology evidence="1">Multi-pass membrane protein</topology>
    </subcellularLocation>
</comment>
<evidence type="ECO:0000256" key="3">
    <source>
        <dbReference type="ARBA" id="ARBA00022989"/>
    </source>
</evidence>
<evidence type="ECO:0000313" key="7">
    <source>
        <dbReference type="Proteomes" id="UP001252186"/>
    </source>
</evidence>
<comment type="caution">
    <text evidence="6">The sequence shown here is derived from an EMBL/GenBank/DDBJ whole genome shotgun (WGS) entry which is preliminary data.</text>
</comment>
<sequence>MEFNIEIIGLLAAVLTTSSFVPQAFKIWHTKEVKDVSLTMYIAMFIGICLWFYYGVHIDSLSIILANLASGIIVLSILFFKVRYTKK</sequence>
<dbReference type="Pfam" id="PF04193">
    <property type="entry name" value="PQ-loop"/>
    <property type="match status" value="1"/>
</dbReference>
<reference evidence="6 7" key="1">
    <citation type="submission" date="2023-09" db="EMBL/GenBank/DDBJ databases">
        <authorList>
            <person name="Rey-Velasco X."/>
        </authorList>
    </citation>
    <scope>NUCLEOTIDE SEQUENCE [LARGE SCALE GENOMIC DNA]</scope>
    <source>
        <strain evidence="6 7">P050</strain>
    </source>
</reference>
<dbReference type="Proteomes" id="UP001252186">
    <property type="component" value="Unassembled WGS sequence"/>
</dbReference>
<protein>
    <submittedName>
        <fullName evidence="6">SemiSWEET transporter</fullName>
    </submittedName>
</protein>
<feature type="transmembrane region" description="Helical" evidence="5">
    <location>
        <begin position="37"/>
        <end position="54"/>
    </location>
</feature>